<evidence type="ECO:0000259" key="1">
    <source>
        <dbReference type="Pfam" id="PF13362"/>
    </source>
</evidence>
<dbReference type="SUPFAM" id="SSF56731">
    <property type="entry name" value="DNA primase core"/>
    <property type="match status" value="1"/>
</dbReference>
<dbReference type="Pfam" id="PF13362">
    <property type="entry name" value="Toprim_3"/>
    <property type="match status" value="1"/>
</dbReference>
<accession>A0A2I7K5M8</accession>
<feature type="domain" description="Toprim" evidence="1">
    <location>
        <begin position="193"/>
        <end position="284"/>
    </location>
</feature>
<dbReference type="InterPro" id="IPR034154">
    <property type="entry name" value="TOPRIM_DnaG/twinkle"/>
</dbReference>
<protein>
    <submittedName>
        <fullName evidence="3">Conjugative transfer relaxase protein TraI</fullName>
    </submittedName>
</protein>
<feature type="domain" description="DUF7146" evidence="2">
    <location>
        <begin position="92"/>
        <end position="185"/>
    </location>
</feature>
<evidence type="ECO:0000259" key="2">
    <source>
        <dbReference type="Pfam" id="PF23639"/>
    </source>
</evidence>
<evidence type="ECO:0000313" key="4">
    <source>
        <dbReference type="Proteomes" id="UP000236447"/>
    </source>
</evidence>
<dbReference type="InterPro" id="IPR006171">
    <property type="entry name" value="TOPRIM_dom"/>
</dbReference>
<gene>
    <name evidence="3" type="ORF">PhaeoP88_00514</name>
</gene>
<evidence type="ECO:0000313" key="3">
    <source>
        <dbReference type="EMBL" id="AUQ97911.1"/>
    </source>
</evidence>
<dbReference type="CDD" id="cd01029">
    <property type="entry name" value="TOPRIM_primases"/>
    <property type="match status" value="1"/>
</dbReference>
<proteinExistence type="predicted"/>
<dbReference type="Proteomes" id="UP000236447">
    <property type="component" value="Chromosome"/>
</dbReference>
<dbReference type="InterPro" id="IPR055570">
    <property type="entry name" value="DUF7146"/>
</dbReference>
<organism evidence="3 4">
    <name type="scientific">Phaeobacter inhibens</name>
    <dbReference type="NCBI Taxonomy" id="221822"/>
    <lineage>
        <taxon>Bacteria</taxon>
        <taxon>Pseudomonadati</taxon>
        <taxon>Pseudomonadota</taxon>
        <taxon>Alphaproteobacteria</taxon>
        <taxon>Rhodobacterales</taxon>
        <taxon>Roseobacteraceae</taxon>
        <taxon>Phaeobacter</taxon>
    </lineage>
</organism>
<dbReference type="Gene3D" id="3.40.1360.10">
    <property type="match status" value="1"/>
</dbReference>
<dbReference type="AlphaFoldDB" id="A0A2I7K5M8"/>
<name>A0A2I7K5M8_9RHOB</name>
<reference evidence="3 4" key="2">
    <citation type="journal article" date="2017" name="Genome Biol. Evol.">
        <title>Trajectories and Drivers of Genome Evolution in Surface-Associated Marine Phaeobacter.</title>
        <authorList>
            <person name="Freese H.M."/>
            <person name="Sikorski J."/>
            <person name="Bunk B."/>
            <person name="Scheuner C."/>
            <person name="Meier-Kolthoff J.P."/>
            <person name="Sproer C."/>
            <person name="Gram L."/>
            <person name="Overmann J."/>
        </authorList>
    </citation>
    <scope>NUCLEOTIDE SEQUENCE [LARGE SCALE GENOMIC DNA]</scope>
    <source>
        <strain evidence="3 4">P88</strain>
    </source>
</reference>
<sequence>MDAETLTRNLGGYWRNGRGLAPCPVCQPERRRDQNALSVTTGSGKLLLHCFKSHCSFAEIAEAAGAPLSHVQIDFDAQREHERKQAEYQAGKLAKARSLWDHAKPIEGTKAETYLRARGINIPPPETLRFVPDLYHAPSASWACAMIADVQPTGGVHRTFFTKKGKRVTRSAKMMLGPCCGGAVPLSAGAGPLYITEGIETGLSVAQMTTGYATSVWAALSTSGIKGLRLPDRPGKLVIASDGDDAGVEAAQVLASRAASLGWEVGLMTAPDDKDWNDVLQEGGSI</sequence>
<dbReference type="EMBL" id="CP010725">
    <property type="protein sequence ID" value="AUQ97911.1"/>
    <property type="molecule type" value="Genomic_DNA"/>
</dbReference>
<reference evidence="3 4" key="1">
    <citation type="journal article" date="2017" name="Front. Microbiol.">
        <title>Phaeobacter piscinae sp. nov., a species of the Roseobacter group and potential aquaculture probiont.</title>
        <authorList>
            <person name="Sonnenschein E.C."/>
            <person name="Phippen C.B.W."/>
            <person name="Nielsen K.F."/>
            <person name="Mateiu R.V."/>
            <person name="Melchiorsen J."/>
            <person name="Gram L."/>
            <person name="Overmann J."/>
            <person name="Freese H.M."/>
        </authorList>
    </citation>
    <scope>NUCLEOTIDE SEQUENCE [LARGE SCALE GENOMIC DNA]</scope>
    <source>
        <strain evidence="3 4">P88</strain>
    </source>
</reference>
<dbReference type="Pfam" id="PF23639">
    <property type="entry name" value="DUF7146"/>
    <property type="match status" value="1"/>
</dbReference>
<dbReference type="RefSeq" id="WP_102883014.1">
    <property type="nucleotide sequence ID" value="NZ_CP010725.1"/>
</dbReference>